<dbReference type="AlphaFoldDB" id="A0A6F9DBN9"/>
<dbReference type="Pfam" id="PF01138">
    <property type="entry name" value="RNase_PH"/>
    <property type="match status" value="1"/>
</dbReference>
<evidence type="ECO:0000256" key="3">
    <source>
        <dbReference type="ARBA" id="ARBA00006678"/>
    </source>
</evidence>
<dbReference type="InterPro" id="IPR050590">
    <property type="entry name" value="Exosome_comp_Rrp42_subfam"/>
</dbReference>
<dbReference type="Gene3D" id="3.30.230.70">
    <property type="entry name" value="GHMP Kinase, N-terminal domain"/>
    <property type="match status" value="1"/>
</dbReference>
<keyword evidence="4" id="KW-0963">Cytoplasm</keyword>
<keyword evidence="5" id="KW-0271">Exosome</keyword>
<dbReference type="GO" id="GO:0000467">
    <property type="term" value="P:exonucleolytic trimming to generate mature 3'-end of 5.8S rRNA from tricistronic rRNA transcript (SSU-rRNA, 5.8S rRNA, LSU-rRNA)"/>
    <property type="evidence" value="ECO:0007669"/>
    <property type="project" value="TreeGrafter"/>
</dbReference>
<dbReference type="GO" id="GO:0071035">
    <property type="term" value="P:nuclear polyadenylation-dependent rRNA catabolic process"/>
    <property type="evidence" value="ECO:0007669"/>
    <property type="project" value="TreeGrafter"/>
</dbReference>
<dbReference type="GO" id="GO:0071028">
    <property type="term" value="P:nuclear mRNA surveillance"/>
    <property type="evidence" value="ECO:0007669"/>
    <property type="project" value="TreeGrafter"/>
</dbReference>
<dbReference type="GO" id="GO:0034475">
    <property type="term" value="P:U4 snRNA 3'-end processing"/>
    <property type="evidence" value="ECO:0007669"/>
    <property type="project" value="TreeGrafter"/>
</dbReference>
<dbReference type="Pfam" id="PF03725">
    <property type="entry name" value="RNase_PH_C"/>
    <property type="match status" value="1"/>
</dbReference>
<dbReference type="EMBL" id="LR784975">
    <property type="protein sequence ID" value="CAB3244005.1"/>
    <property type="molecule type" value="mRNA"/>
</dbReference>
<dbReference type="PANTHER" id="PTHR11097:SF8">
    <property type="entry name" value="EXOSOME COMPLEX COMPONENT RRP42"/>
    <property type="match status" value="1"/>
</dbReference>
<dbReference type="SUPFAM" id="SSF54211">
    <property type="entry name" value="Ribosomal protein S5 domain 2-like"/>
    <property type="match status" value="1"/>
</dbReference>
<evidence type="ECO:0000256" key="5">
    <source>
        <dbReference type="ARBA" id="ARBA00022835"/>
    </source>
</evidence>
<dbReference type="GO" id="GO:0000177">
    <property type="term" value="C:cytoplasmic exosome (RNase complex)"/>
    <property type="evidence" value="ECO:0007669"/>
    <property type="project" value="TreeGrafter"/>
</dbReference>
<comment type="subcellular location">
    <subcellularLocation>
        <location evidence="1">Cytoplasm</location>
    </subcellularLocation>
    <subcellularLocation>
        <location evidence="2">Nucleus</location>
        <location evidence="2">Nucleolus</location>
    </subcellularLocation>
</comment>
<feature type="domain" description="Exoribonuclease phosphorolytic" evidence="7">
    <location>
        <begin position="34"/>
        <end position="169"/>
    </location>
</feature>
<gene>
    <name evidence="9" type="primary">Exosc7</name>
</gene>
<feature type="domain" description="Exoribonuclease phosphorolytic" evidence="8">
    <location>
        <begin position="199"/>
        <end position="264"/>
    </location>
</feature>
<sequence>MSLFGNNLSDAEKCFIIHGIQDDFRTDGRSCDNYRTIELAVNVLTNTHGSSKVRLGNTELLVGVKVELGKPEKATPDEGRIEFHVDCSPNATPAAQRKAANKDFVNNIESMLVRTYANKIAIDLTSLCIIKGKMCWIVHVDVLILECGGNILDCTSLGVKSALQDTGIPRVVVKSGDEGEEEVELPDDPFDVQHISVNNVPILVTVSFVGTRHIIDATVEEESCCSASVVMGVTRRGRILGVRKQCGGSLNPETLVEMLEFGKKSGRQLHVALDKMLKSYEKGTTGYL</sequence>
<dbReference type="GO" id="GO:0034476">
    <property type="term" value="P:U5 snRNA 3'-end processing"/>
    <property type="evidence" value="ECO:0007669"/>
    <property type="project" value="TreeGrafter"/>
</dbReference>
<proteinExistence type="evidence at transcript level"/>
<dbReference type="InterPro" id="IPR001247">
    <property type="entry name" value="ExoRNase_PH_dom1"/>
</dbReference>
<evidence type="ECO:0000259" key="8">
    <source>
        <dbReference type="Pfam" id="PF03725"/>
    </source>
</evidence>
<evidence type="ECO:0000256" key="2">
    <source>
        <dbReference type="ARBA" id="ARBA00004604"/>
    </source>
</evidence>
<dbReference type="GO" id="GO:0016075">
    <property type="term" value="P:rRNA catabolic process"/>
    <property type="evidence" value="ECO:0007669"/>
    <property type="project" value="TreeGrafter"/>
</dbReference>
<name>A0A6F9DBN9_9ASCI</name>
<accession>A0A6F9DBN9</accession>
<dbReference type="InterPro" id="IPR015847">
    <property type="entry name" value="ExoRNase_PH_dom2"/>
</dbReference>
<organism evidence="9">
    <name type="scientific">Phallusia mammillata</name>
    <dbReference type="NCBI Taxonomy" id="59560"/>
    <lineage>
        <taxon>Eukaryota</taxon>
        <taxon>Metazoa</taxon>
        <taxon>Chordata</taxon>
        <taxon>Tunicata</taxon>
        <taxon>Ascidiacea</taxon>
        <taxon>Phlebobranchia</taxon>
        <taxon>Ascidiidae</taxon>
        <taxon>Phallusia</taxon>
    </lineage>
</organism>
<dbReference type="GO" id="GO:0000176">
    <property type="term" value="C:nuclear exosome (RNase complex)"/>
    <property type="evidence" value="ECO:0007669"/>
    <property type="project" value="TreeGrafter"/>
</dbReference>
<evidence type="ECO:0000256" key="6">
    <source>
        <dbReference type="ARBA" id="ARBA00042523"/>
    </source>
</evidence>
<dbReference type="InterPro" id="IPR020568">
    <property type="entry name" value="Ribosomal_Su5_D2-typ_SF"/>
</dbReference>
<comment type="similarity">
    <text evidence="3">Belongs to the RNase PH family.</text>
</comment>
<dbReference type="GO" id="GO:0034473">
    <property type="term" value="P:U1 snRNA 3'-end processing"/>
    <property type="evidence" value="ECO:0007669"/>
    <property type="project" value="TreeGrafter"/>
</dbReference>
<dbReference type="GO" id="GO:0035925">
    <property type="term" value="F:mRNA 3'-UTR AU-rich region binding"/>
    <property type="evidence" value="ECO:0007669"/>
    <property type="project" value="TreeGrafter"/>
</dbReference>
<dbReference type="GO" id="GO:0071038">
    <property type="term" value="P:TRAMP-dependent tRNA surveillance pathway"/>
    <property type="evidence" value="ECO:0007669"/>
    <property type="project" value="TreeGrafter"/>
</dbReference>
<dbReference type="SUPFAM" id="SSF55666">
    <property type="entry name" value="Ribonuclease PH domain 2-like"/>
    <property type="match status" value="1"/>
</dbReference>
<dbReference type="GO" id="GO:0005730">
    <property type="term" value="C:nucleolus"/>
    <property type="evidence" value="ECO:0007669"/>
    <property type="project" value="UniProtKB-SubCell"/>
</dbReference>
<reference evidence="9" key="1">
    <citation type="submission" date="2020-04" db="EMBL/GenBank/DDBJ databases">
        <authorList>
            <person name="Neveu A P."/>
        </authorList>
    </citation>
    <scope>NUCLEOTIDE SEQUENCE</scope>
    <source>
        <tissue evidence="9">Whole embryo</tissue>
    </source>
</reference>
<evidence type="ECO:0000256" key="4">
    <source>
        <dbReference type="ARBA" id="ARBA00022490"/>
    </source>
</evidence>
<dbReference type="CDD" id="cd11367">
    <property type="entry name" value="RNase_PH_RRP42"/>
    <property type="match status" value="1"/>
</dbReference>
<protein>
    <recommendedName>
        <fullName evidence="6">Ribosomal RNA-processing protein 42</fullName>
    </recommendedName>
</protein>
<dbReference type="PANTHER" id="PTHR11097">
    <property type="entry name" value="EXOSOME COMPLEX EXONUCLEASE RIBOSOMAL RNA PROCESSING PROTEIN"/>
    <property type="match status" value="1"/>
</dbReference>
<dbReference type="InterPro" id="IPR027408">
    <property type="entry name" value="PNPase/RNase_PH_dom_sf"/>
</dbReference>
<evidence type="ECO:0000256" key="1">
    <source>
        <dbReference type="ARBA" id="ARBA00004496"/>
    </source>
</evidence>
<evidence type="ECO:0000259" key="7">
    <source>
        <dbReference type="Pfam" id="PF01138"/>
    </source>
</evidence>
<dbReference type="InterPro" id="IPR036345">
    <property type="entry name" value="ExoRNase_PH_dom2_sf"/>
</dbReference>
<evidence type="ECO:0000313" key="9">
    <source>
        <dbReference type="EMBL" id="CAB3244005.1"/>
    </source>
</evidence>